<feature type="transmembrane region" description="Helical" evidence="1">
    <location>
        <begin position="14"/>
        <end position="34"/>
    </location>
</feature>
<keyword evidence="3" id="KW-1185">Reference proteome</keyword>
<reference evidence="2 3" key="1">
    <citation type="submission" date="2019-07" db="EMBL/GenBank/DDBJ databases">
        <authorList>
            <person name="Kim J."/>
        </authorList>
    </citation>
    <scope>NUCLEOTIDE SEQUENCE [LARGE SCALE GENOMIC DNA]</scope>
    <source>
        <strain evidence="2 3">G13</strain>
    </source>
</reference>
<gene>
    <name evidence="2" type="ORF">FPZ45_18150</name>
</gene>
<feature type="transmembrane region" description="Helical" evidence="1">
    <location>
        <begin position="73"/>
        <end position="94"/>
    </location>
</feature>
<evidence type="ECO:0000313" key="3">
    <source>
        <dbReference type="Proteomes" id="UP000316330"/>
    </source>
</evidence>
<evidence type="ECO:0000313" key="2">
    <source>
        <dbReference type="EMBL" id="TVX97693.1"/>
    </source>
</evidence>
<organism evidence="2 3">
    <name type="scientific">Cohnella terricola</name>
    <dbReference type="NCBI Taxonomy" id="1289167"/>
    <lineage>
        <taxon>Bacteria</taxon>
        <taxon>Bacillati</taxon>
        <taxon>Bacillota</taxon>
        <taxon>Bacilli</taxon>
        <taxon>Bacillales</taxon>
        <taxon>Paenibacillaceae</taxon>
        <taxon>Cohnella</taxon>
    </lineage>
</organism>
<keyword evidence="1" id="KW-1133">Transmembrane helix</keyword>
<dbReference type="RefSeq" id="WP_144705062.1">
    <property type="nucleotide sequence ID" value="NZ_VNJJ01000011.1"/>
</dbReference>
<evidence type="ECO:0000256" key="1">
    <source>
        <dbReference type="SAM" id="Phobius"/>
    </source>
</evidence>
<dbReference type="AlphaFoldDB" id="A0A559JCW2"/>
<keyword evidence="1" id="KW-0472">Membrane</keyword>
<protein>
    <submittedName>
        <fullName evidence="2">Uncharacterized protein</fullName>
    </submittedName>
</protein>
<dbReference type="EMBL" id="VNJJ01000011">
    <property type="protein sequence ID" value="TVX97693.1"/>
    <property type="molecule type" value="Genomic_DNA"/>
</dbReference>
<keyword evidence="1" id="KW-0812">Transmembrane</keyword>
<name>A0A559JCW2_9BACL</name>
<comment type="caution">
    <text evidence="2">The sequence shown here is derived from an EMBL/GenBank/DDBJ whole genome shotgun (WGS) entry which is preliminary data.</text>
</comment>
<proteinExistence type="predicted"/>
<dbReference type="Proteomes" id="UP000316330">
    <property type="component" value="Unassembled WGS sequence"/>
</dbReference>
<sequence>MTNTKHLSFGSRCFRYLVFMFLLVGFSSFSPYQIEARSVTTETSQTELEVQTKPFVKPRPAASSSRINWTSDLAAFVIFMLLHMAVPKLTPTIYKRFSAISLRMRRLFLMPIKLTSTSSFA</sequence>
<accession>A0A559JCW2</accession>